<dbReference type="GO" id="GO:1990904">
    <property type="term" value="C:ribonucleoprotein complex"/>
    <property type="evidence" value="ECO:0007669"/>
    <property type="project" value="UniProtKB-KW"/>
</dbReference>
<comment type="subcellular location">
    <subcellularLocation>
        <location evidence="1">Mitochondrion</location>
    </subcellularLocation>
</comment>
<name>Q012S0_OSTTA</name>
<evidence type="ECO:0000259" key="10">
    <source>
        <dbReference type="SMART" id="SM00978"/>
    </source>
</evidence>
<dbReference type="GeneID" id="9831521"/>
<dbReference type="SUPFAM" id="SSF54427">
    <property type="entry name" value="NTF2-like"/>
    <property type="match status" value="1"/>
</dbReference>
<dbReference type="InterPro" id="IPR007379">
    <property type="entry name" value="Tim44-like_dom"/>
</dbReference>
<evidence type="ECO:0000256" key="4">
    <source>
        <dbReference type="ARBA" id="ARBA00023128"/>
    </source>
</evidence>
<dbReference type="InterPro" id="IPR032710">
    <property type="entry name" value="NTF2-like_dom_sf"/>
</dbReference>
<dbReference type="RefSeq" id="XP_003080942.1">
    <property type="nucleotide sequence ID" value="XM_003080894.1"/>
</dbReference>
<evidence type="ECO:0000256" key="9">
    <source>
        <dbReference type="SAM" id="MobiDB-lite"/>
    </source>
</evidence>
<evidence type="ECO:0000256" key="8">
    <source>
        <dbReference type="ARBA" id="ARBA00043031"/>
    </source>
</evidence>
<evidence type="ECO:0000256" key="6">
    <source>
        <dbReference type="ARBA" id="ARBA00038073"/>
    </source>
</evidence>
<keyword evidence="12" id="KW-1185">Reference proteome</keyword>
<dbReference type="OrthoDB" id="19619at2759"/>
<evidence type="ECO:0000256" key="1">
    <source>
        <dbReference type="ARBA" id="ARBA00004173"/>
    </source>
</evidence>
<dbReference type="PANTHER" id="PTHR28554">
    <property type="entry name" value="39S RIBOSOMAL PROTEIN L45, MITOCHONDRIAL"/>
    <property type="match status" value="1"/>
</dbReference>
<evidence type="ECO:0000313" key="12">
    <source>
        <dbReference type="Proteomes" id="UP000009170"/>
    </source>
</evidence>
<keyword evidence="2" id="KW-0809">Transit peptide</keyword>
<dbReference type="GO" id="GO:0005840">
    <property type="term" value="C:ribosome"/>
    <property type="evidence" value="ECO:0007669"/>
    <property type="project" value="UniProtKB-KW"/>
</dbReference>
<dbReference type="AlphaFoldDB" id="Q012S0"/>
<comment type="similarity">
    <text evidence="6">Belongs to the mitochondrion-specific ribosomal protein mL45 family.</text>
</comment>
<dbReference type="OMA" id="VRGRLIM"/>
<reference evidence="12" key="1">
    <citation type="journal article" date="2006" name="Proc. Natl. Acad. Sci. U.S.A.">
        <title>Genome analysis of the smallest free-living eukaryote Ostreococcus tauri unveils many unique features.</title>
        <authorList>
            <person name="Derelle E."/>
            <person name="Ferraz C."/>
            <person name="Rombauts S."/>
            <person name="Rouze P."/>
            <person name="Worden A.Z."/>
            <person name="Robbens S."/>
            <person name="Partensky F."/>
            <person name="Degroeve S."/>
            <person name="Echeynie S."/>
            <person name="Cooke R."/>
            <person name="Saeys Y."/>
            <person name="Wuyts J."/>
            <person name="Jabbari K."/>
            <person name="Bowler C."/>
            <person name="Panaud O."/>
            <person name="Piegu B."/>
            <person name="Ball S.G."/>
            <person name="Ral J.-P."/>
            <person name="Bouget F.-Y."/>
            <person name="Piganeau G."/>
            <person name="De Baets B."/>
            <person name="Picard A."/>
            <person name="Delseny M."/>
            <person name="Demaille J."/>
            <person name="Van de Peer Y."/>
            <person name="Moreau H."/>
        </authorList>
    </citation>
    <scope>NUCLEOTIDE SEQUENCE [LARGE SCALE GENOMIC DNA]</scope>
    <source>
        <strain evidence="12">OTTH 0595 / CCAP 157/2 / RCC745</strain>
    </source>
</reference>
<comment type="caution">
    <text evidence="11">The sequence shown here is derived from an EMBL/GenBank/DDBJ whole genome shotgun (WGS) entry which is preliminary data.</text>
</comment>
<evidence type="ECO:0000256" key="5">
    <source>
        <dbReference type="ARBA" id="ARBA00023274"/>
    </source>
</evidence>
<dbReference type="SMART" id="SM00978">
    <property type="entry name" value="Tim44"/>
    <property type="match status" value="1"/>
</dbReference>
<dbReference type="Gene3D" id="3.10.450.240">
    <property type="match status" value="1"/>
</dbReference>
<evidence type="ECO:0000313" key="11">
    <source>
        <dbReference type="EMBL" id="CAL55110.1"/>
    </source>
</evidence>
<evidence type="ECO:0000256" key="3">
    <source>
        <dbReference type="ARBA" id="ARBA00022980"/>
    </source>
</evidence>
<feature type="compositionally biased region" description="Basic and acidic residues" evidence="9">
    <location>
        <begin position="150"/>
        <end position="166"/>
    </location>
</feature>
<dbReference type="InParanoid" id="Q012S0"/>
<evidence type="ECO:0000256" key="2">
    <source>
        <dbReference type="ARBA" id="ARBA00022946"/>
    </source>
</evidence>
<protein>
    <recommendedName>
        <fullName evidence="7">Large ribosomal subunit protein mL45</fullName>
    </recommendedName>
    <alternativeName>
        <fullName evidence="8">39S ribosomal protein L45, mitochondrial</fullName>
    </alternativeName>
</protein>
<keyword evidence="5" id="KW-0687">Ribonucleoprotein</keyword>
<dbReference type="FunCoup" id="Q012S0">
    <property type="interactions" value="598"/>
</dbReference>
<gene>
    <name evidence="11" type="ORF">OT_ostta08g03830</name>
</gene>
<dbReference type="Pfam" id="PF04280">
    <property type="entry name" value="Tim44"/>
    <property type="match status" value="1"/>
</dbReference>
<dbReference type="InterPro" id="IPR051975">
    <property type="entry name" value="mtLSU_mL45"/>
</dbReference>
<dbReference type="PANTHER" id="PTHR28554:SF1">
    <property type="entry name" value="LARGE RIBOSOMAL SUBUNIT PROTEIN ML45"/>
    <property type="match status" value="1"/>
</dbReference>
<dbReference type="EMBL" id="CAID01000008">
    <property type="protein sequence ID" value="CAL55110.1"/>
    <property type="molecule type" value="Genomic_DNA"/>
</dbReference>
<dbReference type="GO" id="GO:0005739">
    <property type="term" value="C:mitochondrion"/>
    <property type="evidence" value="ECO:0007669"/>
    <property type="project" value="UniProtKB-SubCell"/>
</dbReference>
<dbReference type="STRING" id="70448.Q012S0"/>
<evidence type="ECO:0000256" key="7">
    <source>
        <dbReference type="ARBA" id="ARBA00039448"/>
    </source>
</evidence>
<sequence length="285" mass="31348">MSTTRARLFERAASALSTRRSTHVNVTRDVIHVIPTRAYARPTLKGVNPTPSAASGARSGIRLNRTSSNVIAEPYAGPLRRPTIVQALTTSLGWRYVVDSALGKAKDAYALSKCTKEIKGFTLDGFKAEAKQLYRMINATSASTSGTRALSHETRHATTDKMQSDLKRERKARELGGWGAIDWSLEDIEECQVVRGRLIMANPNDTSGAGFVQLTTRFRSRQRFAAYDGKGRLVSGDPDEVLDVEDFWVFEHGLKIPNSRWRLAGRLHVPNSSSGSAAQATQSEK</sequence>
<feature type="region of interest" description="Disordered" evidence="9">
    <location>
        <begin position="145"/>
        <end position="166"/>
    </location>
</feature>
<proteinExistence type="inferred from homology"/>
<reference evidence="11 12" key="2">
    <citation type="journal article" date="2014" name="BMC Genomics">
        <title>An improved genome of the model marine alga Ostreococcus tauri unfolds by assessing Illumina de novo assemblies.</title>
        <authorList>
            <person name="Blanc-Mathieu R."/>
            <person name="Verhelst B."/>
            <person name="Derelle E."/>
            <person name="Rombauts S."/>
            <person name="Bouget F.Y."/>
            <person name="Carre I."/>
            <person name="Chateau A."/>
            <person name="Eyre-Walker A."/>
            <person name="Grimsley N."/>
            <person name="Moreau H."/>
            <person name="Piegu B."/>
            <person name="Rivals E."/>
            <person name="Schackwitz W."/>
            <person name="Van de Peer Y."/>
            <person name="Piganeau G."/>
        </authorList>
    </citation>
    <scope>NUCLEOTIDE SEQUENCE [LARGE SCALE GENOMIC DNA]</scope>
    <source>
        <strain evidence="12">OTTH 0595 / CCAP 157/2 / RCC745</strain>
    </source>
</reference>
<organism evidence="11 12">
    <name type="scientific">Ostreococcus tauri</name>
    <name type="common">Marine green alga</name>
    <dbReference type="NCBI Taxonomy" id="70448"/>
    <lineage>
        <taxon>Eukaryota</taxon>
        <taxon>Viridiplantae</taxon>
        <taxon>Chlorophyta</taxon>
        <taxon>Mamiellophyceae</taxon>
        <taxon>Mamiellales</taxon>
        <taxon>Bathycoccaceae</taxon>
        <taxon>Ostreococcus</taxon>
    </lineage>
</organism>
<feature type="domain" description="Tim44-like" evidence="10">
    <location>
        <begin position="111"/>
        <end position="268"/>
    </location>
</feature>
<dbReference type="KEGG" id="ota:OT_ostta08g03830"/>
<accession>Q012S0</accession>
<keyword evidence="4" id="KW-0496">Mitochondrion</keyword>
<keyword evidence="3" id="KW-0689">Ribosomal protein</keyword>
<dbReference type="Proteomes" id="UP000009170">
    <property type="component" value="Unassembled WGS sequence"/>
</dbReference>